<evidence type="ECO:0000313" key="3">
    <source>
        <dbReference type="Proteomes" id="UP000327039"/>
    </source>
</evidence>
<proteinExistence type="predicted"/>
<accession>A0A5J5IU22</accession>
<dbReference type="InterPro" id="IPR057204">
    <property type="entry name" value="DUF7882"/>
</dbReference>
<reference evidence="3" key="1">
    <citation type="submission" date="2019-09" db="EMBL/GenBank/DDBJ databases">
        <title>Mumia zhuanghuii sp. nov. isolated from the intestinal contents of plateau pika (Ochotona curzoniae) in the Qinghai-Tibet plateau of China.</title>
        <authorList>
            <person name="Tian Z."/>
        </authorList>
    </citation>
    <scope>NUCLEOTIDE SEQUENCE [LARGE SCALE GENOMIC DNA]</scope>
    <source>
        <strain evidence="3">DSM 25564</strain>
    </source>
</reference>
<evidence type="ECO:0000259" key="1">
    <source>
        <dbReference type="Pfam" id="PF25355"/>
    </source>
</evidence>
<sequence>MGRFVYDGSNRVDIEDRTLAHLQMTIGAKLRRGEAFFFTWKDDVSVGKGRTTVWMHAGASLVFTFHGSRTPSINRAWLEALMYTANSPTGLYVVPEPAESSTDKMVIE</sequence>
<feature type="domain" description="DUF7882" evidence="1">
    <location>
        <begin position="1"/>
        <end position="96"/>
    </location>
</feature>
<dbReference type="OrthoDB" id="5123855at2"/>
<dbReference type="Proteomes" id="UP000327039">
    <property type="component" value="Unassembled WGS sequence"/>
</dbReference>
<protein>
    <submittedName>
        <fullName evidence="2">ATP-dependent DNA ligase</fullName>
    </submittedName>
</protein>
<name>A0A5J5IU22_9MICO</name>
<dbReference type="RefSeq" id="WP_150420241.1">
    <property type="nucleotide sequence ID" value="NZ_VYRZ01000003.1"/>
</dbReference>
<dbReference type="Pfam" id="PF25355">
    <property type="entry name" value="DUF7882"/>
    <property type="match status" value="1"/>
</dbReference>
<gene>
    <name evidence="2" type="ORF">F6B42_10465</name>
</gene>
<dbReference type="AlphaFoldDB" id="A0A5J5IU22"/>
<keyword evidence="3" id="KW-1185">Reference proteome</keyword>
<comment type="caution">
    <text evidence="2">The sequence shown here is derived from an EMBL/GenBank/DDBJ whole genome shotgun (WGS) entry which is preliminary data.</text>
</comment>
<keyword evidence="2" id="KW-0436">Ligase</keyword>
<dbReference type="EMBL" id="VYRZ01000003">
    <property type="protein sequence ID" value="KAA9085519.1"/>
    <property type="molecule type" value="Genomic_DNA"/>
</dbReference>
<organism evidence="2 3">
    <name type="scientific">Microbacterium radiodurans</name>
    <dbReference type="NCBI Taxonomy" id="661398"/>
    <lineage>
        <taxon>Bacteria</taxon>
        <taxon>Bacillati</taxon>
        <taxon>Actinomycetota</taxon>
        <taxon>Actinomycetes</taxon>
        <taxon>Micrococcales</taxon>
        <taxon>Microbacteriaceae</taxon>
        <taxon>Microbacterium</taxon>
    </lineage>
</organism>
<evidence type="ECO:0000313" key="2">
    <source>
        <dbReference type="EMBL" id="KAA9085519.1"/>
    </source>
</evidence>
<dbReference type="GO" id="GO:0016874">
    <property type="term" value="F:ligase activity"/>
    <property type="evidence" value="ECO:0007669"/>
    <property type="project" value="UniProtKB-KW"/>
</dbReference>